<evidence type="ECO:0008006" key="3">
    <source>
        <dbReference type="Google" id="ProtNLM"/>
    </source>
</evidence>
<protein>
    <recommendedName>
        <fullName evidence="3">HTH CENPB-type domain-containing protein</fullName>
    </recommendedName>
</protein>
<dbReference type="EMBL" id="ML977345">
    <property type="protein sequence ID" value="KAF2108882.1"/>
    <property type="molecule type" value="Genomic_DNA"/>
</dbReference>
<feature type="non-terminal residue" evidence="1">
    <location>
        <position position="1"/>
    </location>
</feature>
<name>A0A6A5YP80_9PLEO</name>
<dbReference type="OrthoDB" id="3695345at2759"/>
<evidence type="ECO:0000313" key="2">
    <source>
        <dbReference type="Proteomes" id="UP000799770"/>
    </source>
</evidence>
<organism evidence="1 2">
    <name type="scientific">Lophiotrema nucula</name>
    <dbReference type="NCBI Taxonomy" id="690887"/>
    <lineage>
        <taxon>Eukaryota</taxon>
        <taxon>Fungi</taxon>
        <taxon>Dikarya</taxon>
        <taxon>Ascomycota</taxon>
        <taxon>Pezizomycotina</taxon>
        <taxon>Dothideomycetes</taxon>
        <taxon>Pleosporomycetidae</taxon>
        <taxon>Pleosporales</taxon>
        <taxon>Lophiotremataceae</taxon>
        <taxon>Lophiotrema</taxon>
    </lineage>
</organism>
<evidence type="ECO:0000313" key="1">
    <source>
        <dbReference type="EMBL" id="KAF2108882.1"/>
    </source>
</evidence>
<dbReference type="AlphaFoldDB" id="A0A6A5YP80"/>
<gene>
    <name evidence="1" type="ORF">BDV96DRAFT_475433</name>
</gene>
<dbReference type="Proteomes" id="UP000799770">
    <property type="component" value="Unassembled WGS sequence"/>
</dbReference>
<reference evidence="1" key="1">
    <citation type="journal article" date="2020" name="Stud. Mycol.">
        <title>101 Dothideomycetes genomes: a test case for predicting lifestyles and emergence of pathogens.</title>
        <authorList>
            <person name="Haridas S."/>
            <person name="Albert R."/>
            <person name="Binder M."/>
            <person name="Bloem J."/>
            <person name="Labutti K."/>
            <person name="Salamov A."/>
            <person name="Andreopoulos B."/>
            <person name="Baker S."/>
            <person name="Barry K."/>
            <person name="Bills G."/>
            <person name="Bluhm B."/>
            <person name="Cannon C."/>
            <person name="Castanera R."/>
            <person name="Culley D."/>
            <person name="Daum C."/>
            <person name="Ezra D."/>
            <person name="Gonzalez J."/>
            <person name="Henrissat B."/>
            <person name="Kuo A."/>
            <person name="Liang C."/>
            <person name="Lipzen A."/>
            <person name="Lutzoni F."/>
            <person name="Magnuson J."/>
            <person name="Mondo S."/>
            <person name="Nolan M."/>
            <person name="Ohm R."/>
            <person name="Pangilinan J."/>
            <person name="Park H.-J."/>
            <person name="Ramirez L."/>
            <person name="Alfaro M."/>
            <person name="Sun H."/>
            <person name="Tritt A."/>
            <person name="Yoshinaga Y."/>
            <person name="Zwiers L.-H."/>
            <person name="Turgeon B."/>
            <person name="Goodwin S."/>
            <person name="Spatafora J."/>
            <person name="Crous P."/>
            <person name="Grigoriev I."/>
        </authorList>
    </citation>
    <scope>NUCLEOTIDE SEQUENCE</scope>
    <source>
        <strain evidence="1">CBS 627.86</strain>
    </source>
</reference>
<feature type="non-terminal residue" evidence="1">
    <location>
        <position position="65"/>
    </location>
</feature>
<proteinExistence type="predicted"/>
<sequence>RLPPTPYMVANIAGQIAKRQPGKNWTSRFVKRWSNELDSNYLTTSDVSRHKAESISSFKQYFDVL</sequence>
<accession>A0A6A5YP80</accession>
<keyword evidence="2" id="KW-1185">Reference proteome</keyword>